<proteinExistence type="inferred from homology"/>
<dbReference type="InterPro" id="IPR023591">
    <property type="entry name" value="Ribosomal_uS2_flav_dom_sf"/>
</dbReference>
<gene>
    <name evidence="4" type="ORF">METZ01_LOCUS371792</name>
</gene>
<dbReference type="PRINTS" id="PR00395">
    <property type="entry name" value="RIBOSOMALS2"/>
</dbReference>
<dbReference type="PROSITE" id="PS00962">
    <property type="entry name" value="RIBOSOMAL_S2_1"/>
    <property type="match status" value="1"/>
</dbReference>
<protein>
    <recommendedName>
        <fullName evidence="5">30S ribosomal protein S2</fullName>
    </recommendedName>
</protein>
<dbReference type="EMBL" id="UINC01135031">
    <property type="protein sequence ID" value="SVD18938.1"/>
    <property type="molecule type" value="Genomic_DNA"/>
</dbReference>
<accession>A0A382TC58</accession>
<evidence type="ECO:0000313" key="4">
    <source>
        <dbReference type="EMBL" id="SVD18938.1"/>
    </source>
</evidence>
<dbReference type="HAMAP" id="MF_00291_B">
    <property type="entry name" value="Ribosomal_uS2_B"/>
    <property type="match status" value="1"/>
</dbReference>
<dbReference type="GO" id="GO:0006412">
    <property type="term" value="P:translation"/>
    <property type="evidence" value="ECO:0007669"/>
    <property type="project" value="InterPro"/>
</dbReference>
<dbReference type="Gene3D" id="1.10.287.610">
    <property type="entry name" value="Helix hairpin bin"/>
    <property type="match status" value="1"/>
</dbReference>
<dbReference type="GO" id="GO:0003735">
    <property type="term" value="F:structural constituent of ribosome"/>
    <property type="evidence" value="ECO:0007669"/>
    <property type="project" value="InterPro"/>
</dbReference>
<evidence type="ECO:0000256" key="3">
    <source>
        <dbReference type="ARBA" id="ARBA00023274"/>
    </source>
</evidence>
<dbReference type="InterPro" id="IPR018130">
    <property type="entry name" value="Ribosomal_uS2_CS"/>
</dbReference>
<dbReference type="CDD" id="cd01425">
    <property type="entry name" value="RPS2"/>
    <property type="match status" value="1"/>
</dbReference>
<dbReference type="GO" id="GO:0022627">
    <property type="term" value="C:cytosolic small ribosomal subunit"/>
    <property type="evidence" value="ECO:0007669"/>
    <property type="project" value="TreeGrafter"/>
</dbReference>
<organism evidence="4">
    <name type="scientific">marine metagenome</name>
    <dbReference type="NCBI Taxonomy" id="408172"/>
    <lineage>
        <taxon>unclassified sequences</taxon>
        <taxon>metagenomes</taxon>
        <taxon>ecological metagenomes</taxon>
    </lineage>
</organism>
<evidence type="ECO:0008006" key="5">
    <source>
        <dbReference type="Google" id="ProtNLM"/>
    </source>
</evidence>
<dbReference type="SUPFAM" id="SSF52313">
    <property type="entry name" value="Ribosomal protein S2"/>
    <property type="match status" value="1"/>
</dbReference>
<keyword evidence="3" id="KW-0687">Ribonucleoprotein</keyword>
<feature type="non-terminal residue" evidence="4">
    <location>
        <position position="1"/>
    </location>
</feature>
<evidence type="ECO:0000256" key="1">
    <source>
        <dbReference type="ARBA" id="ARBA00006242"/>
    </source>
</evidence>
<dbReference type="Pfam" id="PF00318">
    <property type="entry name" value="Ribosomal_S2"/>
    <property type="match status" value="1"/>
</dbReference>
<dbReference type="PANTHER" id="PTHR12534">
    <property type="entry name" value="30S RIBOSOMAL PROTEIN S2 PROKARYOTIC AND ORGANELLAR"/>
    <property type="match status" value="1"/>
</dbReference>
<dbReference type="PROSITE" id="PS00963">
    <property type="entry name" value="RIBOSOMAL_S2_2"/>
    <property type="match status" value="1"/>
</dbReference>
<feature type="non-terminal residue" evidence="4">
    <location>
        <position position="230"/>
    </location>
</feature>
<comment type="similarity">
    <text evidence="1">Belongs to the universal ribosomal protein uS2 family.</text>
</comment>
<keyword evidence="2" id="KW-0689">Ribosomal protein</keyword>
<dbReference type="AlphaFoldDB" id="A0A382TC58"/>
<dbReference type="Gene3D" id="3.40.50.10490">
    <property type="entry name" value="Glucose-6-phosphate isomerase like protein, domain 1"/>
    <property type="match status" value="1"/>
</dbReference>
<evidence type="ECO:0000256" key="2">
    <source>
        <dbReference type="ARBA" id="ARBA00022980"/>
    </source>
</evidence>
<dbReference type="InterPro" id="IPR005706">
    <property type="entry name" value="Ribosomal_uS2_bac/mit/plastid"/>
</dbReference>
<dbReference type="NCBIfam" id="TIGR01011">
    <property type="entry name" value="rpsB_bact"/>
    <property type="match status" value="1"/>
</dbReference>
<dbReference type="InterPro" id="IPR001865">
    <property type="entry name" value="Ribosomal_uS2"/>
</dbReference>
<reference evidence="4" key="1">
    <citation type="submission" date="2018-05" db="EMBL/GenBank/DDBJ databases">
        <authorList>
            <person name="Lanie J.A."/>
            <person name="Ng W.-L."/>
            <person name="Kazmierczak K.M."/>
            <person name="Andrzejewski T.M."/>
            <person name="Davidsen T.M."/>
            <person name="Wayne K.J."/>
            <person name="Tettelin H."/>
            <person name="Glass J.I."/>
            <person name="Rusch D."/>
            <person name="Podicherti R."/>
            <person name="Tsui H.-C.T."/>
            <person name="Winkler M.E."/>
        </authorList>
    </citation>
    <scope>NUCLEOTIDE SEQUENCE</scope>
</reference>
<name>A0A382TC58_9ZZZZ</name>
<sequence>MKLPSVTIKQLLEAGVHLGHKTFRWNPKMSKFIFGSKESIHIIDLVQTLEMTNAALQEIHKCISSGGRILFVSTKKQATETIAQLAKDTSQFFVNHRWLGGMLTNWKTISNSIKRYKKLSAELKKENKGLTKKEILKLGTERDKLERSLGGIAEMKTIPDMIFIIDTNVESLAVKEALKLNIPIVAIVDTNSDPTGINFPIPGNDDARRAINLYCDLTKQTIIDAQKHIS</sequence>
<dbReference type="PANTHER" id="PTHR12534:SF0">
    <property type="entry name" value="SMALL RIBOSOMAL SUBUNIT PROTEIN US2M"/>
    <property type="match status" value="1"/>
</dbReference>